<evidence type="ECO:0000256" key="3">
    <source>
        <dbReference type="ARBA" id="ARBA00019818"/>
    </source>
</evidence>
<dbReference type="CDD" id="cd00063">
    <property type="entry name" value="FN3"/>
    <property type="match status" value="1"/>
</dbReference>
<keyword evidence="11" id="KW-1015">Disulfide bond</keyword>
<evidence type="ECO:0000256" key="14">
    <source>
        <dbReference type="SAM" id="MobiDB-lite"/>
    </source>
</evidence>
<feature type="compositionally biased region" description="Polar residues" evidence="14">
    <location>
        <begin position="388"/>
        <end position="410"/>
    </location>
</feature>
<feature type="region of interest" description="Disordered" evidence="14">
    <location>
        <begin position="343"/>
        <end position="430"/>
    </location>
</feature>
<evidence type="ECO:0000256" key="15">
    <source>
        <dbReference type="SAM" id="Phobius"/>
    </source>
</evidence>
<dbReference type="InterPro" id="IPR015152">
    <property type="entry name" value="Growth/epo_recpt_lig-bind"/>
</dbReference>
<keyword evidence="13" id="KW-0325">Glycoprotein</keyword>
<name>A0A3B3RY17_9TELE</name>
<dbReference type="PANTHER" id="PTHR23037:SF28">
    <property type="entry name" value="ERYTHROPOIETIN RECEPTOR"/>
    <property type="match status" value="1"/>
</dbReference>
<dbReference type="PANTHER" id="PTHR23037">
    <property type="entry name" value="CYTOKINE RECEPTOR"/>
    <property type="match status" value="1"/>
</dbReference>
<dbReference type="PROSITE" id="PS50853">
    <property type="entry name" value="FN3"/>
    <property type="match status" value="2"/>
</dbReference>
<evidence type="ECO:0000256" key="12">
    <source>
        <dbReference type="ARBA" id="ARBA00023170"/>
    </source>
</evidence>
<organism evidence="17 18">
    <name type="scientific">Paramormyrops kingsleyae</name>
    <dbReference type="NCBI Taxonomy" id="1676925"/>
    <lineage>
        <taxon>Eukaryota</taxon>
        <taxon>Metazoa</taxon>
        <taxon>Chordata</taxon>
        <taxon>Craniata</taxon>
        <taxon>Vertebrata</taxon>
        <taxon>Euteleostomi</taxon>
        <taxon>Actinopterygii</taxon>
        <taxon>Neopterygii</taxon>
        <taxon>Teleostei</taxon>
        <taxon>Osteoglossocephala</taxon>
        <taxon>Osteoglossomorpha</taxon>
        <taxon>Osteoglossiformes</taxon>
        <taxon>Mormyridae</taxon>
        <taxon>Paramormyrops</taxon>
    </lineage>
</organism>
<feature type="domain" description="Fibronectin type-III" evidence="16">
    <location>
        <begin position="50"/>
        <end position="150"/>
    </location>
</feature>
<sequence length="598" mass="65720">MVLLTPYPTQSPASMAKGSVLLWRRTYGRLTPILLLLLLSGRPEGTSVGPPGKPRLISCRSPEKETFTCQWEPGSSGGLATQHALYYHTENSEKVFECPDYETAGENSCFFNKTYTSIWVSYNITVVARNALGNSCSDSIDVDVMNIVQPHHPENVTVTLEDGDNPYLQVKWEKPHRVDTRSGWVTLSYELCVKREKDNKSELHFAGQQKHFRIFRPIPGEVYVVKVRCKPDHGYWSEWSSPAFMKVPDYIPREKSMWILMAVFTSFILLILAWALVLKKSSVKHFFLPPVPGPKIKGFDSHLLKKGKSEEIFSVLISQGFPPTSDGEDLLVEYLEVSEGLQQDPAPTALPEAQEQQRDRSPAPIADSGQGSSVHHTLQVKSGEESGTRSVKQTPAFSGPLVTSSNSSQAPKPDGKANTISSSSSSSRPSCVQGTLYVAEVLIEGLPPATEQDRQVTPAGVSPCNSPVDSDYTQDESGLSGNRGTAQRPDVSPSAFKPTEYVEVQNVNQEDRLILRPKAKEDIGDLWQVGLRGQEYSKVSELINNHLLLLERGSTSAGPSYGATEGPVEGRAQQQPAKPTLQQGLNGYVDTGSMLAPY</sequence>
<feature type="transmembrane region" description="Helical" evidence="15">
    <location>
        <begin position="257"/>
        <end position="278"/>
    </location>
</feature>
<keyword evidence="5" id="KW-0479">Metal-binding</keyword>
<evidence type="ECO:0000256" key="8">
    <source>
        <dbReference type="ARBA" id="ARBA00022833"/>
    </source>
</evidence>
<dbReference type="InterPro" id="IPR013783">
    <property type="entry name" value="Ig-like_fold"/>
</dbReference>
<dbReference type="Pfam" id="PF09067">
    <property type="entry name" value="EpoR_lig-bind"/>
    <property type="match status" value="1"/>
</dbReference>
<keyword evidence="12" id="KW-0675">Receptor</keyword>
<evidence type="ECO:0000256" key="11">
    <source>
        <dbReference type="ARBA" id="ARBA00023157"/>
    </source>
</evidence>
<evidence type="ECO:0000256" key="9">
    <source>
        <dbReference type="ARBA" id="ARBA00022989"/>
    </source>
</evidence>
<dbReference type="Ensembl" id="ENSPKIT00000003337.1">
    <property type="protein sequence ID" value="ENSPKIP00000022666.1"/>
    <property type="gene ID" value="ENSPKIG00000006582.1"/>
</dbReference>
<feature type="compositionally biased region" description="Polar residues" evidence="14">
    <location>
        <begin position="369"/>
        <end position="380"/>
    </location>
</feature>
<dbReference type="SMART" id="SM00060">
    <property type="entry name" value="FN3"/>
    <property type="match status" value="2"/>
</dbReference>
<keyword evidence="7" id="KW-0677">Repeat</keyword>
<feature type="region of interest" description="Disordered" evidence="14">
    <location>
        <begin position="557"/>
        <end position="588"/>
    </location>
</feature>
<dbReference type="Proteomes" id="UP000261540">
    <property type="component" value="Unplaced"/>
</dbReference>
<dbReference type="InterPro" id="IPR003961">
    <property type="entry name" value="FN3_dom"/>
</dbReference>
<keyword evidence="10 15" id="KW-0472">Membrane</keyword>
<dbReference type="SUPFAM" id="SSF49265">
    <property type="entry name" value="Fibronectin type III"/>
    <property type="match status" value="2"/>
</dbReference>
<reference evidence="17" key="2">
    <citation type="submission" date="2025-09" db="UniProtKB">
        <authorList>
            <consortium name="Ensembl"/>
        </authorList>
    </citation>
    <scope>IDENTIFICATION</scope>
</reference>
<keyword evidence="6" id="KW-0732">Signal</keyword>
<evidence type="ECO:0000256" key="7">
    <source>
        <dbReference type="ARBA" id="ARBA00022737"/>
    </source>
</evidence>
<evidence type="ECO:0000256" key="4">
    <source>
        <dbReference type="ARBA" id="ARBA00022692"/>
    </source>
</evidence>
<dbReference type="GO" id="GO:0009897">
    <property type="term" value="C:external side of plasma membrane"/>
    <property type="evidence" value="ECO:0007669"/>
    <property type="project" value="TreeGrafter"/>
</dbReference>
<keyword evidence="9 15" id="KW-1133">Transmembrane helix</keyword>
<evidence type="ECO:0000256" key="5">
    <source>
        <dbReference type="ARBA" id="ARBA00022723"/>
    </source>
</evidence>
<feature type="compositionally biased region" description="Polar residues" evidence="14">
    <location>
        <begin position="475"/>
        <end position="485"/>
    </location>
</feature>
<dbReference type="FunFam" id="2.60.40.10:FF:000287">
    <property type="entry name" value="Prolactin receptor"/>
    <property type="match status" value="1"/>
</dbReference>
<evidence type="ECO:0000256" key="2">
    <source>
        <dbReference type="ARBA" id="ARBA00007885"/>
    </source>
</evidence>
<feature type="compositionally biased region" description="Polar residues" evidence="14">
    <location>
        <begin position="572"/>
        <end position="585"/>
    </location>
</feature>
<keyword evidence="8" id="KW-0862">Zinc</keyword>
<dbReference type="AlphaFoldDB" id="A0A3B3RY17"/>
<keyword evidence="18" id="KW-1185">Reference proteome</keyword>
<dbReference type="STRING" id="1676925.ENSPKIP00000022666"/>
<accession>A0A3B3RY17</accession>
<dbReference type="OrthoDB" id="8858139at2759"/>
<dbReference type="FunFam" id="2.60.40.10:FF:000358">
    <property type="entry name" value="Prolactin receptor"/>
    <property type="match status" value="1"/>
</dbReference>
<dbReference type="Gene3D" id="2.60.40.10">
    <property type="entry name" value="Immunoglobulins"/>
    <property type="match status" value="2"/>
</dbReference>
<evidence type="ECO:0000259" key="16">
    <source>
        <dbReference type="PROSITE" id="PS50853"/>
    </source>
</evidence>
<keyword evidence="4 15" id="KW-0812">Transmembrane</keyword>
<comment type="similarity">
    <text evidence="2">Belongs to the type I cytokine receptor family. Type 1 subfamily.</text>
</comment>
<evidence type="ECO:0000256" key="13">
    <source>
        <dbReference type="ARBA" id="ARBA00023180"/>
    </source>
</evidence>
<dbReference type="InterPro" id="IPR036116">
    <property type="entry name" value="FN3_sf"/>
</dbReference>
<dbReference type="GO" id="GO:0004896">
    <property type="term" value="F:cytokine receptor activity"/>
    <property type="evidence" value="ECO:0007669"/>
    <property type="project" value="TreeGrafter"/>
</dbReference>
<evidence type="ECO:0000256" key="1">
    <source>
        <dbReference type="ARBA" id="ARBA00004479"/>
    </source>
</evidence>
<dbReference type="GO" id="GO:0046872">
    <property type="term" value="F:metal ion binding"/>
    <property type="evidence" value="ECO:0007669"/>
    <property type="project" value="UniProtKB-KW"/>
</dbReference>
<proteinExistence type="inferred from homology"/>
<evidence type="ECO:0000256" key="6">
    <source>
        <dbReference type="ARBA" id="ARBA00022729"/>
    </source>
</evidence>
<feature type="domain" description="Fibronectin type-III" evidence="16">
    <location>
        <begin position="152"/>
        <end position="250"/>
    </location>
</feature>
<evidence type="ECO:0000313" key="18">
    <source>
        <dbReference type="Proteomes" id="UP000261540"/>
    </source>
</evidence>
<comment type="subcellular location">
    <subcellularLocation>
        <location evidence="1">Membrane</location>
        <topology evidence="1">Single-pass type I membrane protein</topology>
    </subcellularLocation>
</comment>
<evidence type="ECO:0000256" key="10">
    <source>
        <dbReference type="ARBA" id="ARBA00023136"/>
    </source>
</evidence>
<evidence type="ECO:0000313" key="17">
    <source>
        <dbReference type="Ensembl" id="ENSPKIP00000022666.1"/>
    </source>
</evidence>
<dbReference type="GeneTree" id="ENSGT00940000154851"/>
<reference evidence="17" key="1">
    <citation type="submission" date="2025-08" db="UniProtKB">
        <authorList>
            <consortium name="Ensembl"/>
        </authorList>
    </citation>
    <scope>IDENTIFICATION</scope>
</reference>
<feature type="region of interest" description="Disordered" evidence="14">
    <location>
        <begin position="449"/>
        <end position="499"/>
    </location>
</feature>
<protein>
    <recommendedName>
        <fullName evidence="3">Prolactin receptor</fullName>
    </recommendedName>
</protein>